<sequence>MRFLAPENFDTPNNKQGHETGHKRRIEEEKKCLKLFETVWKSLVQRQTIQCKYLEALCRQNFVP</sequence>
<evidence type="ECO:0000313" key="2">
    <source>
        <dbReference type="EMBL" id="CRL02164.1"/>
    </source>
</evidence>
<evidence type="ECO:0000313" key="3">
    <source>
        <dbReference type="Proteomes" id="UP000183832"/>
    </source>
</evidence>
<evidence type="ECO:0000256" key="1">
    <source>
        <dbReference type="SAM" id="MobiDB-lite"/>
    </source>
</evidence>
<proteinExistence type="predicted"/>
<accession>A0A1J1IRI2</accession>
<feature type="region of interest" description="Disordered" evidence="1">
    <location>
        <begin position="1"/>
        <end position="24"/>
    </location>
</feature>
<protein>
    <submittedName>
        <fullName evidence="2">CLUMA_CG015693, isoform A</fullName>
    </submittedName>
</protein>
<gene>
    <name evidence="2" type="ORF">CLUMA_CG015693</name>
</gene>
<dbReference type="Proteomes" id="UP000183832">
    <property type="component" value="Unassembled WGS sequence"/>
</dbReference>
<keyword evidence="3" id="KW-1185">Reference proteome</keyword>
<organism evidence="2 3">
    <name type="scientific">Clunio marinus</name>
    <dbReference type="NCBI Taxonomy" id="568069"/>
    <lineage>
        <taxon>Eukaryota</taxon>
        <taxon>Metazoa</taxon>
        <taxon>Ecdysozoa</taxon>
        <taxon>Arthropoda</taxon>
        <taxon>Hexapoda</taxon>
        <taxon>Insecta</taxon>
        <taxon>Pterygota</taxon>
        <taxon>Neoptera</taxon>
        <taxon>Endopterygota</taxon>
        <taxon>Diptera</taxon>
        <taxon>Nematocera</taxon>
        <taxon>Chironomoidea</taxon>
        <taxon>Chironomidae</taxon>
        <taxon>Clunio</taxon>
    </lineage>
</organism>
<dbReference type="EMBL" id="CVRI01000057">
    <property type="protein sequence ID" value="CRL02164.1"/>
    <property type="molecule type" value="Genomic_DNA"/>
</dbReference>
<name>A0A1J1IRI2_9DIPT</name>
<dbReference type="AlphaFoldDB" id="A0A1J1IRI2"/>
<reference evidence="2 3" key="1">
    <citation type="submission" date="2015-04" db="EMBL/GenBank/DDBJ databases">
        <authorList>
            <person name="Syromyatnikov M.Y."/>
            <person name="Popov V.N."/>
        </authorList>
    </citation>
    <scope>NUCLEOTIDE SEQUENCE [LARGE SCALE GENOMIC DNA]</scope>
</reference>